<sequence length="202" mass="22499">MSVRISEVDSTDHGFSLLVEQDVAVTAQEFDLALGRPRGMGRWFGIHVTWPTSLDDQLHVGSAIEFDAPVGPFTFDYVMIVADRVPGESLMLRTTKGFADVIMEYAWQPTSSGVTVQLRADFRLRGGLWWKRPWARMMAHRRLAQGLERMRRDLAAGQPGELATSSTEHPSRGTGHGVRAVAHGRHAGTHRKATGRRRAQRA</sequence>
<dbReference type="eggNOG" id="ENOG5030M4Z">
    <property type="taxonomic scope" value="Bacteria"/>
</dbReference>
<name>A0A0B0DB69_9MICC</name>
<proteinExistence type="predicted"/>
<feature type="region of interest" description="Disordered" evidence="1">
    <location>
        <begin position="156"/>
        <end position="202"/>
    </location>
</feature>
<protein>
    <recommendedName>
        <fullName evidence="4">Polyketide cyclase / dehydrase and lipid transport</fullName>
    </recommendedName>
</protein>
<organism evidence="2 3">
    <name type="scientific">Kocuria marina</name>
    <dbReference type="NCBI Taxonomy" id="223184"/>
    <lineage>
        <taxon>Bacteria</taxon>
        <taxon>Bacillati</taxon>
        <taxon>Actinomycetota</taxon>
        <taxon>Actinomycetes</taxon>
        <taxon>Micrococcales</taxon>
        <taxon>Micrococcaceae</taxon>
        <taxon>Kocuria</taxon>
    </lineage>
</organism>
<evidence type="ECO:0000256" key="1">
    <source>
        <dbReference type="SAM" id="MobiDB-lite"/>
    </source>
</evidence>
<dbReference type="Proteomes" id="UP000030664">
    <property type="component" value="Unassembled WGS sequence"/>
</dbReference>
<evidence type="ECO:0000313" key="2">
    <source>
        <dbReference type="EMBL" id="KHE74668.1"/>
    </source>
</evidence>
<comment type="caution">
    <text evidence="2">The sequence shown here is derived from an EMBL/GenBank/DDBJ whole genome shotgun (WGS) entry which is preliminary data.</text>
</comment>
<accession>A0A0B0DB69</accession>
<dbReference type="Gene3D" id="3.30.530.20">
    <property type="match status" value="1"/>
</dbReference>
<dbReference type="AlphaFoldDB" id="A0A0B0DB69"/>
<gene>
    <name evidence="2" type="ORF">AS25_05125</name>
</gene>
<feature type="compositionally biased region" description="Basic residues" evidence="1">
    <location>
        <begin position="182"/>
        <end position="202"/>
    </location>
</feature>
<evidence type="ECO:0000313" key="3">
    <source>
        <dbReference type="Proteomes" id="UP000030664"/>
    </source>
</evidence>
<dbReference type="InterPro" id="IPR023393">
    <property type="entry name" value="START-like_dom_sf"/>
</dbReference>
<dbReference type="EMBL" id="JROM01000017">
    <property type="protein sequence ID" value="KHE74668.1"/>
    <property type="molecule type" value="Genomic_DNA"/>
</dbReference>
<dbReference type="RefSeq" id="WP_035962726.1">
    <property type="nucleotide sequence ID" value="NZ_JROM01000017.1"/>
</dbReference>
<dbReference type="SUPFAM" id="SSF55961">
    <property type="entry name" value="Bet v1-like"/>
    <property type="match status" value="1"/>
</dbReference>
<reference evidence="2 3" key="1">
    <citation type="submission" date="2014-09" db="EMBL/GenBank/DDBJ databases">
        <title>High-quality draft genome sequence of Kocuria marina SO9-6, an actinobacterium isolated from a copper mine.</title>
        <authorList>
            <person name="Castro D.B."/>
            <person name="Pereira L.B."/>
            <person name="Silva M.V."/>
            <person name="Silva B.P."/>
            <person name="Zanardi B.R."/>
            <person name="Carlos C."/>
            <person name="Belgini D.R."/>
            <person name="Limache E.G."/>
            <person name="Lacerda G.V."/>
            <person name="Nery M.B."/>
            <person name="Gomes M.B."/>
            <person name="Souza S."/>
            <person name="Silva T.M."/>
            <person name="Rodrigues V.D."/>
            <person name="Paulino L.C."/>
            <person name="Vicentini R."/>
            <person name="Ferraz L.F."/>
            <person name="Ottoboni L.M."/>
        </authorList>
    </citation>
    <scope>NUCLEOTIDE SEQUENCE [LARGE SCALE GENOMIC DNA]</scope>
    <source>
        <strain evidence="2 3">SO9-6</strain>
    </source>
</reference>
<evidence type="ECO:0008006" key="4">
    <source>
        <dbReference type="Google" id="ProtNLM"/>
    </source>
</evidence>